<sequence>MGMGEEVKEMGLEREMELEEEEEEGARWEKLLTRIPVRVLLVERDDSTRHIIGALLRKCGYRVGAACDGLAAWEILKEKGHQIDLILTEVELPKMSGVDLLTVIMDHQVLKNIPVIMMSSHDSISIVYKCMMKGASDFLVKPIRKNELGNLWQHVWRKRKLNDDDTGSHEHHGENFGAQKQKLDVESGYCSNENATLKQNDNDCYEKESDAQSSCTRSDMEVESMYTQENKVELVNSRQHGFFLFDKMVNHGNQAIVQLDKVSVLPNDVRKGERLVNDETNPTGKSNGEGQNKEEYSTEGLDLIGVINNQSRDISSSDVNSANNLLGFVASKTSMPSLELSLKRCQHSICNWQDNEESNALHHSNSSAFSLYNNSITIEPRVSKPASFQTQNLGNSSGFVELSPDQFPPNNLESHELISNPEVAKSPATSSSVRAVRCTPIRLIPIAVPIGVMNSNSTEYNPMLQPMFYHQSALSLWPSMWQEALTGDPSHLSGSKDLSSEGYLPKNQRQEESAEMRCEGRNLSATMSNDERFGVNGPPTTGNITEVGERIGNEAAFNVYDGSKPIDTQRLSVREAALAKFRLKRKGRCYEKKVRYISRKKLAEQRPRVKGQFVRHVQSQLPSVGIDINH</sequence>
<dbReference type="AlphaFoldDB" id="A0A2H9ZS71"/>
<feature type="compositionally biased region" description="Polar residues" evidence="8">
    <location>
        <begin position="278"/>
        <end position="290"/>
    </location>
</feature>
<organism evidence="11 12">
    <name type="scientific">Apostasia shenzhenica</name>
    <dbReference type="NCBI Taxonomy" id="1088818"/>
    <lineage>
        <taxon>Eukaryota</taxon>
        <taxon>Viridiplantae</taxon>
        <taxon>Streptophyta</taxon>
        <taxon>Embryophyta</taxon>
        <taxon>Tracheophyta</taxon>
        <taxon>Spermatophyta</taxon>
        <taxon>Magnoliopsida</taxon>
        <taxon>Liliopsida</taxon>
        <taxon>Asparagales</taxon>
        <taxon>Orchidaceae</taxon>
        <taxon>Apostasioideae</taxon>
        <taxon>Apostasia</taxon>
    </lineage>
</organism>
<dbReference type="GO" id="GO:0005634">
    <property type="term" value="C:nucleus"/>
    <property type="evidence" value="ECO:0007669"/>
    <property type="project" value="UniProtKB-SubCell"/>
</dbReference>
<evidence type="ECO:0000259" key="9">
    <source>
        <dbReference type="PROSITE" id="PS50110"/>
    </source>
</evidence>
<dbReference type="EMBL" id="KZ454427">
    <property type="protein sequence ID" value="PKA46141.1"/>
    <property type="molecule type" value="Genomic_DNA"/>
</dbReference>
<evidence type="ECO:0000256" key="3">
    <source>
        <dbReference type="ARBA" id="ARBA00023012"/>
    </source>
</evidence>
<dbReference type="PROSITE" id="PS51017">
    <property type="entry name" value="CCT"/>
    <property type="match status" value="1"/>
</dbReference>
<evidence type="ECO:0000256" key="6">
    <source>
        <dbReference type="PROSITE-ProRule" id="PRU00169"/>
    </source>
</evidence>
<comment type="caution">
    <text evidence="6">Lacks conserved residue(s) required for the propagation of feature annotation.</text>
</comment>
<evidence type="ECO:0000313" key="11">
    <source>
        <dbReference type="EMBL" id="PKA46141.1"/>
    </source>
</evidence>
<protein>
    <submittedName>
        <fullName evidence="11">Two-component response regulator-like PRR95</fullName>
    </submittedName>
</protein>
<dbReference type="STRING" id="1088818.A0A2H9ZS71"/>
<evidence type="ECO:0000256" key="7">
    <source>
        <dbReference type="PROSITE-ProRule" id="PRU00357"/>
    </source>
</evidence>
<name>A0A2H9ZS71_9ASPA</name>
<evidence type="ECO:0000313" key="12">
    <source>
        <dbReference type="Proteomes" id="UP000236161"/>
    </source>
</evidence>
<keyword evidence="3" id="KW-0902">Two-component regulatory system</keyword>
<dbReference type="PANTHER" id="PTHR43874:SF146">
    <property type="entry name" value="TWO-COMPONENT RESPONSE REGULATOR-LIKE APRR9"/>
    <property type="match status" value="1"/>
</dbReference>
<feature type="region of interest" description="Disordered" evidence="8">
    <location>
        <begin position="488"/>
        <end position="513"/>
    </location>
</feature>
<dbReference type="InterPro" id="IPR010402">
    <property type="entry name" value="CCT_domain"/>
</dbReference>
<evidence type="ECO:0000256" key="5">
    <source>
        <dbReference type="ARBA" id="ARBA00023242"/>
    </source>
</evidence>
<dbReference type="Pfam" id="PF00072">
    <property type="entry name" value="Response_reg"/>
    <property type="match status" value="1"/>
</dbReference>
<dbReference type="GO" id="GO:0048511">
    <property type="term" value="P:rhythmic process"/>
    <property type="evidence" value="ECO:0007669"/>
    <property type="project" value="UniProtKB-KW"/>
</dbReference>
<dbReference type="SMART" id="SM00448">
    <property type="entry name" value="REC"/>
    <property type="match status" value="1"/>
</dbReference>
<dbReference type="Gene3D" id="3.40.50.2300">
    <property type="match status" value="1"/>
</dbReference>
<dbReference type="SUPFAM" id="SSF52172">
    <property type="entry name" value="CheY-like"/>
    <property type="match status" value="1"/>
</dbReference>
<evidence type="ECO:0000256" key="4">
    <source>
        <dbReference type="ARBA" id="ARBA00023108"/>
    </source>
</evidence>
<dbReference type="PROSITE" id="PS50110">
    <property type="entry name" value="RESPONSE_REGULATORY"/>
    <property type="match status" value="1"/>
</dbReference>
<feature type="region of interest" description="Disordered" evidence="8">
    <location>
        <begin position="272"/>
        <end position="294"/>
    </location>
</feature>
<evidence type="ECO:0000259" key="10">
    <source>
        <dbReference type="PROSITE" id="PS51017"/>
    </source>
</evidence>
<dbReference type="Proteomes" id="UP000236161">
    <property type="component" value="Unassembled WGS sequence"/>
</dbReference>
<dbReference type="PANTHER" id="PTHR43874">
    <property type="entry name" value="TWO-COMPONENT RESPONSE REGULATOR"/>
    <property type="match status" value="1"/>
</dbReference>
<keyword evidence="4" id="KW-0090">Biological rhythms</keyword>
<dbReference type="InterPro" id="IPR001789">
    <property type="entry name" value="Sig_transdc_resp-reg_receiver"/>
</dbReference>
<evidence type="ECO:0000256" key="8">
    <source>
        <dbReference type="SAM" id="MobiDB-lite"/>
    </source>
</evidence>
<comment type="subcellular location">
    <subcellularLocation>
        <location evidence="1 7">Nucleus</location>
    </subcellularLocation>
</comment>
<dbReference type="InterPro" id="IPR011006">
    <property type="entry name" value="CheY-like_superfamily"/>
</dbReference>
<dbReference type="GO" id="GO:0000160">
    <property type="term" value="P:phosphorelay signal transduction system"/>
    <property type="evidence" value="ECO:0007669"/>
    <property type="project" value="UniProtKB-KW"/>
</dbReference>
<feature type="domain" description="Response regulatory" evidence="9">
    <location>
        <begin position="38"/>
        <end position="156"/>
    </location>
</feature>
<dbReference type="OrthoDB" id="60033at2759"/>
<keyword evidence="12" id="KW-1185">Reference proteome</keyword>
<evidence type="ECO:0000256" key="1">
    <source>
        <dbReference type="ARBA" id="ARBA00004123"/>
    </source>
</evidence>
<reference evidence="11 12" key="1">
    <citation type="journal article" date="2017" name="Nature">
        <title>The Apostasia genome and the evolution of orchids.</title>
        <authorList>
            <person name="Zhang G.Q."/>
            <person name="Liu K.W."/>
            <person name="Li Z."/>
            <person name="Lohaus R."/>
            <person name="Hsiao Y.Y."/>
            <person name="Niu S.C."/>
            <person name="Wang J.Y."/>
            <person name="Lin Y.C."/>
            <person name="Xu Q."/>
            <person name="Chen L.J."/>
            <person name="Yoshida K."/>
            <person name="Fujiwara S."/>
            <person name="Wang Z.W."/>
            <person name="Zhang Y.Q."/>
            <person name="Mitsuda N."/>
            <person name="Wang M."/>
            <person name="Liu G.H."/>
            <person name="Pecoraro L."/>
            <person name="Huang H.X."/>
            <person name="Xiao X.J."/>
            <person name="Lin M."/>
            <person name="Wu X.Y."/>
            <person name="Wu W.L."/>
            <person name="Chen Y.Y."/>
            <person name="Chang S.B."/>
            <person name="Sakamoto S."/>
            <person name="Ohme-Takagi M."/>
            <person name="Yagi M."/>
            <person name="Zeng S.J."/>
            <person name="Shen C.Y."/>
            <person name="Yeh C.M."/>
            <person name="Luo Y.B."/>
            <person name="Tsai W.C."/>
            <person name="Van de Peer Y."/>
            <person name="Liu Z.J."/>
        </authorList>
    </citation>
    <scope>NUCLEOTIDE SEQUENCE [LARGE SCALE GENOMIC DNA]</scope>
    <source>
        <strain evidence="12">cv. Shenzhen</strain>
        <tissue evidence="11">Stem</tissue>
    </source>
</reference>
<evidence type="ECO:0000256" key="2">
    <source>
        <dbReference type="ARBA" id="ARBA00010330"/>
    </source>
</evidence>
<proteinExistence type="inferred from homology"/>
<comment type="similarity">
    <text evidence="2">Belongs to the ARR-like family.</text>
</comment>
<gene>
    <name evidence="11" type="primary">PRR95</name>
    <name evidence="11" type="ORF">AXF42_Ash015432</name>
</gene>
<dbReference type="Pfam" id="PF06203">
    <property type="entry name" value="CCT"/>
    <property type="match status" value="1"/>
</dbReference>
<dbReference type="InterPro" id="IPR045279">
    <property type="entry name" value="ARR-like"/>
</dbReference>
<accession>A0A2H9ZS71</accession>
<dbReference type="GO" id="GO:0009736">
    <property type="term" value="P:cytokinin-activated signaling pathway"/>
    <property type="evidence" value="ECO:0007669"/>
    <property type="project" value="InterPro"/>
</dbReference>
<keyword evidence="5 7" id="KW-0539">Nucleus</keyword>
<feature type="domain" description="CCT" evidence="10">
    <location>
        <begin position="574"/>
        <end position="616"/>
    </location>
</feature>